<protein>
    <submittedName>
        <fullName evidence="2">10164_t:CDS:1</fullName>
    </submittedName>
</protein>
<dbReference type="EMBL" id="CAMKVN010017057">
    <property type="protein sequence ID" value="CAI2197773.1"/>
    <property type="molecule type" value="Genomic_DNA"/>
</dbReference>
<gene>
    <name evidence="2" type="ORF">FWILDA_LOCUS18242</name>
</gene>
<organism evidence="2 3">
    <name type="scientific">Funneliformis geosporum</name>
    <dbReference type="NCBI Taxonomy" id="1117311"/>
    <lineage>
        <taxon>Eukaryota</taxon>
        <taxon>Fungi</taxon>
        <taxon>Fungi incertae sedis</taxon>
        <taxon>Mucoromycota</taxon>
        <taxon>Glomeromycotina</taxon>
        <taxon>Glomeromycetes</taxon>
        <taxon>Glomerales</taxon>
        <taxon>Glomeraceae</taxon>
        <taxon>Funneliformis</taxon>
    </lineage>
</organism>
<accession>A0A9W4TAH7</accession>
<sequence>QTVISDRYIDSMFVYQNKLGIKKISGILEQSIETPLPDITFVLDIEVEKAQKRLQKRTNKNTN</sequence>
<evidence type="ECO:0000259" key="1">
    <source>
        <dbReference type="Pfam" id="PF02223"/>
    </source>
</evidence>
<comment type="caution">
    <text evidence="2">The sequence shown here is derived from an EMBL/GenBank/DDBJ whole genome shotgun (WGS) entry which is preliminary data.</text>
</comment>
<evidence type="ECO:0000313" key="3">
    <source>
        <dbReference type="Proteomes" id="UP001153678"/>
    </source>
</evidence>
<dbReference type="Proteomes" id="UP001153678">
    <property type="component" value="Unassembled WGS sequence"/>
</dbReference>
<proteinExistence type="predicted"/>
<dbReference type="AlphaFoldDB" id="A0A9W4TAH7"/>
<dbReference type="SUPFAM" id="SSF52540">
    <property type="entry name" value="P-loop containing nucleoside triphosphate hydrolases"/>
    <property type="match status" value="1"/>
</dbReference>
<feature type="domain" description="Thymidylate kinase-like" evidence="1">
    <location>
        <begin position="1"/>
        <end position="61"/>
    </location>
</feature>
<dbReference type="InterPro" id="IPR039430">
    <property type="entry name" value="Thymidylate_kin-like_dom"/>
</dbReference>
<dbReference type="InterPro" id="IPR027417">
    <property type="entry name" value="P-loop_NTPase"/>
</dbReference>
<reference evidence="2" key="1">
    <citation type="submission" date="2022-08" db="EMBL/GenBank/DDBJ databases">
        <authorList>
            <person name="Kallberg Y."/>
            <person name="Tangrot J."/>
            <person name="Rosling A."/>
        </authorList>
    </citation>
    <scope>NUCLEOTIDE SEQUENCE</scope>
    <source>
        <strain evidence="2">Wild A</strain>
    </source>
</reference>
<name>A0A9W4TAH7_9GLOM</name>
<dbReference type="Gene3D" id="3.40.50.300">
    <property type="entry name" value="P-loop containing nucleotide triphosphate hydrolases"/>
    <property type="match status" value="1"/>
</dbReference>
<keyword evidence="3" id="KW-1185">Reference proteome</keyword>
<feature type="non-terminal residue" evidence="2">
    <location>
        <position position="1"/>
    </location>
</feature>
<dbReference type="Pfam" id="PF02223">
    <property type="entry name" value="Thymidylate_kin"/>
    <property type="match status" value="1"/>
</dbReference>
<dbReference type="OrthoDB" id="2428199at2759"/>
<evidence type="ECO:0000313" key="2">
    <source>
        <dbReference type="EMBL" id="CAI2197773.1"/>
    </source>
</evidence>